<dbReference type="STRING" id="981384.GCA_000192475_02159"/>
<dbReference type="Gene3D" id="3.60.21.10">
    <property type="match status" value="1"/>
</dbReference>
<dbReference type="GO" id="GO:0110154">
    <property type="term" value="P:RNA decapping"/>
    <property type="evidence" value="ECO:0007669"/>
    <property type="project" value="TreeGrafter"/>
</dbReference>
<evidence type="ECO:0000313" key="3">
    <source>
        <dbReference type="Proteomes" id="UP000271700"/>
    </source>
</evidence>
<dbReference type="Proteomes" id="UP000271700">
    <property type="component" value="Unassembled WGS sequence"/>
</dbReference>
<dbReference type="GO" id="GO:0005737">
    <property type="term" value="C:cytoplasm"/>
    <property type="evidence" value="ECO:0007669"/>
    <property type="project" value="TreeGrafter"/>
</dbReference>
<sequence>MPYFSTDAAPFLSQKVTGDMLTGWIKRLFASQALPDQVIGTSSLAPTEKFYAIGDLHGRLDLLQMLLPALDDDCPTVFVGDYVDRGEHSAQVLRQLHHLDTRSKKKAICLKGNHEDMLLGFLHDPRKWERVWLHNGGAQTLASFDLTDIELSDPDAVAEALRGAMGQSLVDWLFDRPLTWTSGNVTVVHAALDPSQLVDGQQDSTCLWGHPQFRKKRRKDGQWVVHGHTIVDEPMIENDVISIDTGAFVTDRLTAAEISPGSVRFISASHTGIDWELA</sequence>
<proteinExistence type="predicted"/>
<accession>A0A497ZFF0</accession>
<evidence type="ECO:0000313" key="2">
    <source>
        <dbReference type="EMBL" id="RLK07439.1"/>
    </source>
</evidence>
<dbReference type="InterPro" id="IPR050126">
    <property type="entry name" value="Ap4A_hydrolase"/>
</dbReference>
<comment type="caution">
    <text evidence="2">The sequence shown here is derived from an EMBL/GenBank/DDBJ whole genome shotgun (WGS) entry which is preliminary data.</text>
</comment>
<protein>
    <submittedName>
        <fullName evidence="2">Serine/threonine protein phosphatase 1</fullName>
    </submittedName>
</protein>
<dbReference type="PANTHER" id="PTHR42850">
    <property type="entry name" value="METALLOPHOSPHOESTERASE"/>
    <property type="match status" value="1"/>
</dbReference>
<dbReference type="SUPFAM" id="SSF56300">
    <property type="entry name" value="Metallo-dependent phosphatases"/>
    <property type="match status" value="1"/>
</dbReference>
<dbReference type="GO" id="GO:0008803">
    <property type="term" value="F:bis(5'-nucleosyl)-tetraphosphatase (symmetrical) activity"/>
    <property type="evidence" value="ECO:0007669"/>
    <property type="project" value="TreeGrafter"/>
</dbReference>
<dbReference type="InterPro" id="IPR004843">
    <property type="entry name" value="Calcineurin-like_PHP"/>
</dbReference>
<name>A0A497ZFF0_9RHOB</name>
<gene>
    <name evidence="2" type="ORF">CLV75_2563</name>
</gene>
<dbReference type="AlphaFoldDB" id="A0A497ZFF0"/>
<dbReference type="GO" id="GO:0016791">
    <property type="term" value="F:phosphatase activity"/>
    <property type="evidence" value="ECO:0007669"/>
    <property type="project" value="TreeGrafter"/>
</dbReference>
<dbReference type="EMBL" id="RCCT01000003">
    <property type="protein sequence ID" value="RLK07439.1"/>
    <property type="molecule type" value="Genomic_DNA"/>
</dbReference>
<evidence type="ECO:0000259" key="1">
    <source>
        <dbReference type="Pfam" id="PF00149"/>
    </source>
</evidence>
<organism evidence="2 3">
    <name type="scientific">Ruegeria conchae</name>
    <dbReference type="NCBI Taxonomy" id="981384"/>
    <lineage>
        <taxon>Bacteria</taxon>
        <taxon>Pseudomonadati</taxon>
        <taxon>Pseudomonadota</taxon>
        <taxon>Alphaproteobacteria</taxon>
        <taxon>Rhodobacterales</taxon>
        <taxon>Roseobacteraceae</taxon>
        <taxon>Ruegeria</taxon>
    </lineage>
</organism>
<feature type="domain" description="Calcineurin-like phosphoesterase" evidence="1">
    <location>
        <begin position="49"/>
        <end position="230"/>
    </location>
</feature>
<dbReference type="Pfam" id="PF00149">
    <property type="entry name" value="Metallophos"/>
    <property type="match status" value="1"/>
</dbReference>
<dbReference type="CDD" id="cd00144">
    <property type="entry name" value="MPP_PPP_family"/>
    <property type="match status" value="1"/>
</dbReference>
<keyword evidence="3" id="KW-1185">Reference proteome</keyword>
<dbReference type="PANTHER" id="PTHR42850:SF4">
    <property type="entry name" value="ZINC-DEPENDENT ENDOPOLYPHOSPHATASE"/>
    <property type="match status" value="1"/>
</dbReference>
<dbReference type="InterPro" id="IPR029052">
    <property type="entry name" value="Metallo-depent_PP-like"/>
</dbReference>
<dbReference type="RefSeq" id="WP_010441344.1">
    <property type="nucleotide sequence ID" value="NZ_RCCT01000003.1"/>
</dbReference>
<reference evidence="2 3" key="1">
    <citation type="submission" date="2018-10" db="EMBL/GenBank/DDBJ databases">
        <title>Genomic Encyclopedia of Archaeal and Bacterial Type Strains, Phase II (KMG-II): from individual species to whole genera.</title>
        <authorList>
            <person name="Goeker M."/>
        </authorList>
    </citation>
    <scope>NUCLEOTIDE SEQUENCE [LARGE SCALE GENOMIC DNA]</scope>
    <source>
        <strain evidence="2 3">DSM 29317</strain>
    </source>
</reference>